<name>A0ABW3REL4_9FLAO</name>
<keyword evidence="3 6" id="KW-0812">Transmembrane</keyword>
<keyword evidence="5 6" id="KW-0472">Membrane</keyword>
<evidence type="ECO:0000256" key="5">
    <source>
        <dbReference type="ARBA" id="ARBA00023136"/>
    </source>
</evidence>
<dbReference type="Proteomes" id="UP001597163">
    <property type="component" value="Unassembled WGS sequence"/>
</dbReference>
<comment type="subcellular location">
    <subcellularLocation>
        <location evidence="1">Membrane</location>
        <topology evidence="1">Multi-pass membrane protein</topology>
    </subcellularLocation>
</comment>
<comment type="caution">
    <text evidence="7">The sequence shown here is derived from an EMBL/GenBank/DDBJ whole genome shotgun (WGS) entry which is preliminary data.</text>
</comment>
<protein>
    <submittedName>
        <fullName evidence="7">Lysoplasmalogenase family protein</fullName>
    </submittedName>
</protein>
<feature type="transmembrane region" description="Helical" evidence="6">
    <location>
        <begin position="205"/>
        <end position="223"/>
    </location>
</feature>
<reference evidence="8" key="1">
    <citation type="journal article" date="2019" name="Int. J. Syst. Evol. Microbiol.">
        <title>The Global Catalogue of Microorganisms (GCM) 10K type strain sequencing project: providing services to taxonomists for standard genome sequencing and annotation.</title>
        <authorList>
            <consortium name="The Broad Institute Genomics Platform"/>
            <consortium name="The Broad Institute Genome Sequencing Center for Infectious Disease"/>
            <person name="Wu L."/>
            <person name="Ma J."/>
        </authorList>
    </citation>
    <scope>NUCLEOTIDE SEQUENCE [LARGE SCALE GENOMIC DNA]</scope>
    <source>
        <strain evidence="8">CCUG 63246</strain>
    </source>
</reference>
<feature type="transmembrane region" description="Helical" evidence="6">
    <location>
        <begin position="144"/>
        <end position="164"/>
    </location>
</feature>
<evidence type="ECO:0000313" key="8">
    <source>
        <dbReference type="Proteomes" id="UP001597163"/>
    </source>
</evidence>
<keyword evidence="4 6" id="KW-1133">Transmembrane helix</keyword>
<keyword evidence="8" id="KW-1185">Reference proteome</keyword>
<accession>A0ABW3REL4</accession>
<evidence type="ECO:0000256" key="3">
    <source>
        <dbReference type="ARBA" id="ARBA00022692"/>
    </source>
</evidence>
<sequence length="243" mass="28338">MIKRVFLNHKQFALLYFIVLSIDIVVKLNCAQFPYRFMSKPWVIIILLGYFYFNLINKNDTKHKMVFWALLSFLLGDLIILLKGDSVVLLGITIAFFTAAKLFLSYTFSHNKDFSVSRLIPFTSILFVYTVFMTWFLYDDLKAFFVPALISFFISLLMLQFAFLRQVVFNKKSFKCVFIGVLSYVASEGLQAVQLFKGMFPLQEFLSTLFYGFGLYAIVFGILNEKEIEQEQVEKFDDKINVL</sequence>
<dbReference type="InterPro" id="IPR012506">
    <property type="entry name" value="TMEM86B-like"/>
</dbReference>
<proteinExistence type="inferred from homology"/>
<feature type="transmembrane region" description="Helical" evidence="6">
    <location>
        <begin position="119"/>
        <end position="138"/>
    </location>
</feature>
<evidence type="ECO:0000256" key="6">
    <source>
        <dbReference type="SAM" id="Phobius"/>
    </source>
</evidence>
<dbReference type="EMBL" id="JBHTLJ010000004">
    <property type="protein sequence ID" value="MFD1163549.1"/>
    <property type="molecule type" value="Genomic_DNA"/>
</dbReference>
<evidence type="ECO:0000313" key="7">
    <source>
        <dbReference type="EMBL" id="MFD1163549.1"/>
    </source>
</evidence>
<feature type="transmembrane region" description="Helical" evidence="6">
    <location>
        <begin position="35"/>
        <end position="53"/>
    </location>
</feature>
<evidence type="ECO:0000256" key="4">
    <source>
        <dbReference type="ARBA" id="ARBA00022989"/>
    </source>
</evidence>
<dbReference type="RefSeq" id="WP_311941037.1">
    <property type="nucleotide sequence ID" value="NZ_JAVSCK010000004.1"/>
</dbReference>
<gene>
    <name evidence="7" type="ORF">ACFQ2E_14045</name>
</gene>
<evidence type="ECO:0000256" key="2">
    <source>
        <dbReference type="ARBA" id="ARBA00007375"/>
    </source>
</evidence>
<feature type="transmembrane region" description="Helical" evidence="6">
    <location>
        <begin position="65"/>
        <end position="82"/>
    </location>
</feature>
<feature type="transmembrane region" description="Helical" evidence="6">
    <location>
        <begin position="176"/>
        <end position="193"/>
    </location>
</feature>
<dbReference type="Pfam" id="PF07947">
    <property type="entry name" value="YhhN"/>
    <property type="match status" value="1"/>
</dbReference>
<comment type="similarity">
    <text evidence="2">Belongs to the TMEM86 family.</text>
</comment>
<evidence type="ECO:0000256" key="1">
    <source>
        <dbReference type="ARBA" id="ARBA00004141"/>
    </source>
</evidence>
<organism evidence="7 8">
    <name type="scientific">Hwangdonia seohaensis</name>
    <dbReference type="NCBI Taxonomy" id="1240727"/>
    <lineage>
        <taxon>Bacteria</taxon>
        <taxon>Pseudomonadati</taxon>
        <taxon>Bacteroidota</taxon>
        <taxon>Flavobacteriia</taxon>
        <taxon>Flavobacteriales</taxon>
        <taxon>Flavobacteriaceae</taxon>
        <taxon>Hwangdonia</taxon>
    </lineage>
</organism>
<feature type="transmembrane region" description="Helical" evidence="6">
    <location>
        <begin position="12"/>
        <end position="29"/>
    </location>
</feature>
<feature type="transmembrane region" description="Helical" evidence="6">
    <location>
        <begin position="88"/>
        <end position="107"/>
    </location>
</feature>